<feature type="compositionally biased region" description="Low complexity" evidence="4">
    <location>
        <begin position="815"/>
        <end position="826"/>
    </location>
</feature>
<keyword evidence="2 3" id="KW-0040">ANK repeat</keyword>
<accession>A0AAD8CB95</accession>
<dbReference type="PROSITE" id="PS50297">
    <property type="entry name" value="ANK_REP_REGION"/>
    <property type="match status" value="3"/>
</dbReference>
<dbReference type="Proteomes" id="UP001233172">
    <property type="component" value="Unassembled WGS sequence"/>
</dbReference>
<dbReference type="EMBL" id="JASAOG010000002">
    <property type="protein sequence ID" value="KAK0069427.1"/>
    <property type="molecule type" value="Genomic_DNA"/>
</dbReference>
<dbReference type="PANTHER" id="PTHR24171:SF8">
    <property type="entry name" value="BRCA1-ASSOCIATED RING DOMAIN PROTEIN 1"/>
    <property type="match status" value="1"/>
</dbReference>
<evidence type="ECO:0000256" key="1">
    <source>
        <dbReference type="ARBA" id="ARBA00022737"/>
    </source>
</evidence>
<evidence type="ECO:0000256" key="2">
    <source>
        <dbReference type="ARBA" id="ARBA00023043"/>
    </source>
</evidence>
<proteinExistence type="predicted"/>
<evidence type="ECO:0000256" key="4">
    <source>
        <dbReference type="SAM" id="MobiDB-lite"/>
    </source>
</evidence>
<feature type="compositionally biased region" description="Low complexity" evidence="4">
    <location>
        <begin position="1"/>
        <end position="19"/>
    </location>
</feature>
<dbReference type="GO" id="GO:0070531">
    <property type="term" value="C:BRCA1-A complex"/>
    <property type="evidence" value="ECO:0007669"/>
    <property type="project" value="TreeGrafter"/>
</dbReference>
<feature type="compositionally biased region" description="Acidic residues" evidence="4">
    <location>
        <begin position="659"/>
        <end position="675"/>
    </location>
</feature>
<comment type="caution">
    <text evidence="5">The sequence shown here is derived from an EMBL/GenBank/DDBJ whole genome shotgun (WGS) entry which is preliminary data.</text>
</comment>
<dbReference type="GO" id="GO:0031436">
    <property type="term" value="C:BRCA1-BARD1 complex"/>
    <property type="evidence" value="ECO:0007669"/>
    <property type="project" value="TreeGrafter"/>
</dbReference>
<feature type="compositionally biased region" description="Basic residues" evidence="4">
    <location>
        <begin position="679"/>
        <end position="688"/>
    </location>
</feature>
<name>A0AAD8CB95_BIOPF</name>
<feature type="compositionally biased region" description="Polar residues" evidence="4">
    <location>
        <begin position="834"/>
        <end position="849"/>
    </location>
</feature>
<sequence>MTTSQTATVTSTRRTSKSVPNLSTDISNLFEAIGEGKTETVKGILEMAKDPAELLRMKDLQGLTPLRKAVALNKAEIARILVAYGAEPSVRDPAGRTVLHIAVMQGRRELIAPLLVSKDSCVNVQDSHGWSPLHFAVRGKHIHAINWLLYAGADISLKNKEDKTAMDLCDEDSPIRAMLAKYERALDDGPLDLCSSFIGRKQLNQIGPDGLLMFVTSSIWSERMQFIFCIRIRPYRAMPPIPLRLDEQYYSDVWHYRMMRRLSPKETRVKAYFRLFEELIDTEIVLKITSKRKFLGEIPFTLSKYTQFNYTSFLAGAEMDLKDEGQFVMVKRPISYMLLKDQDGIYSNRHCGMFKFNLPDGALPNPPPEWNNTRYDREWEEAESMMKKLLPETEPETNEATVTEKQVVWGDRNMNADTAPDVEATPEGGKGAEDGKDGAGGEEKEPGENEEEEEEEEEDWPGGIRPGTILEGDEPDECADFYFISKGWALYLQLLHPLPLHMLIDKSIFERNAIRCVTDFYKVFHTSNKQPTEKCMMQIPKTPEFVRVGTVLVFARRELFPDEVEFPDPDDTPEEYFLSSDGKNTWGAYWILKEKERWSVIPSGLVNKQSRIIFETKTLTTFIAMQLTHGSQKWESEFHGDSSSEEEEEEEAVEVKEGEGEEEPKEEAVEEEGEESAEKKKKKKKKKISMMSEIKVQESADDSSNDEIEGSVTEFTFNPVDGSNGSRRETVGGSMIMEAPPEFSSPQLRGSPSGSPQMTPQMKPSKLATDHEKKDIYPNKTRSSLRRKSSKVADGQQSGRGSSVRIKDDAKSENDASNNHNDMNNSQAPDGVSLKTSIQNAKRPSTVYSVGSFDDDEEILAPEQRTVVSGLPPIESSYYSLSGMKELRRPRPKPRPVVEAQKTDLEEIPEEAMEEPAAEKPEEEAGEGEENVEVEEVESDEGIILKRERMYSIVQIKDDGSIMLEDFKFGPPLTELSIGDSDMSLLLTEVAYLWRYRNHCECVASIFSRFRDGVYDLAIELVKASELYVRAENWWGEGYRMIAQTPTFPAKSGRLFNFLLDGPMLVESPVTHGTGSVSQRSMFYYLSTVSCLEYVVKKATKDEDVKPGGAKKGPRKKDDKADLEPDCRLDIMQYSPGSRTNGLDIASLNIFLNAADLWHQRHVELRSSDNVLLNSLIKILKKEKAFKHKWWRIVLLLGYPEKEIETEKGKTKWSVIIANLLTKWFEDNLNAPDRGILKLISVLSIMELHNTIESLLSGIRDYKGTLLTSRKEPRYLKLLFHWVLNTKITRNNIMRLIDPQILKPVSDIFLLRMSLLLDPGQIYKIGAAMDVEDNVTHAVQDEESIKDSVYFPFRVLIKSRQKKDEIIHYTLLLLEMTKQCNFQEAQQFLITETKKWMITVAETEPDICAKLDNVFS</sequence>
<feature type="compositionally biased region" description="Polar residues" evidence="4">
    <location>
        <begin position="713"/>
        <end position="725"/>
    </location>
</feature>
<feature type="repeat" description="ANK" evidence="3">
    <location>
        <begin position="128"/>
        <end position="160"/>
    </location>
</feature>
<keyword evidence="6" id="KW-1185">Reference proteome</keyword>
<evidence type="ECO:0000313" key="5">
    <source>
        <dbReference type="EMBL" id="KAK0069427.1"/>
    </source>
</evidence>
<evidence type="ECO:0000313" key="6">
    <source>
        <dbReference type="Proteomes" id="UP001233172"/>
    </source>
</evidence>
<feature type="compositionally biased region" description="Basic and acidic residues" evidence="4">
    <location>
        <begin position="805"/>
        <end position="814"/>
    </location>
</feature>
<feature type="region of interest" description="Disordered" evidence="4">
    <location>
        <begin position="885"/>
        <end position="938"/>
    </location>
</feature>
<dbReference type="PROSITE" id="PS50088">
    <property type="entry name" value="ANK_REPEAT"/>
    <property type="match status" value="3"/>
</dbReference>
<dbReference type="InterPro" id="IPR002110">
    <property type="entry name" value="Ankyrin_rpt"/>
</dbReference>
<reference evidence="5" key="2">
    <citation type="submission" date="2023-04" db="EMBL/GenBank/DDBJ databases">
        <authorList>
            <person name="Bu L."/>
            <person name="Lu L."/>
            <person name="Laidemitt M.R."/>
            <person name="Zhang S.M."/>
            <person name="Mutuku M."/>
            <person name="Mkoji G."/>
            <person name="Steinauer M."/>
            <person name="Loker E.S."/>
        </authorList>
    </citation>
    <scope>NUCLEOTIDE SEQUENCE</scope>
    <source>
        <strain evidence="5">KasaAsao</strain>
        <tissue evidence="5">Whole Snail</tissue>
    </source>
</reference>
<dbReference type="PANTHER" id="PTHR24171">
    <property type="entry name" value="ANKYRIN REPEAT DOMAIN-CONTAINING PROTEIN 39-RELATED"/>
    <property type="match status" value="1"/>
</dbReference>
<feature type="region of interest" description="Disordered" evidence="4">
    <location>
        <begin position="1"/>
        <end position="20"/>
    </location>
</feature>
<dbReference type="Pfam" id="PF12796">
    <property type="entry name" value="Ank_2"/>
    <property type="match status" value="1"/>
</dbReference>
<feature type="compositionally biased region" description="Basic and acidic residues" evidence="4">
    <location>
        <begin position="632"/>
        <end position="642"/>
    </location>
</feature>
<feature type="region of interest" description="Disordered" evidence="4">
    <location>
        <begin position="631"/>
        <end position="850"/>
    </location>
</feature>
<gene>
    <name evidence="5" type="ORF">Bpfe_000604</name>
</gene>
<reference evidence="5" key="1">
    <citation type="journal article" date="2023" name="PLoS Negl. Trop. Dis.">
        <title>A genome sequence for Biomphalaria pfeifferi, the major vector snail for the human-infecting parasite Schistosoma mansoni.</title>
        <authorList>
            <person name="Bu L."/>
            <person name="Lu L."/>
            <person name="Laidemitt M.R."/>
            <person name="Zhang S.M."/>
            <person name="Mutuku M."/>
            <person name="Mkoji G."/>
            <person name="Steinauer M."/>
            <person name="Loker E.S."/>
        </authorList>
    </citation>
    <scope>NUCLEOTIDE SEQUENCE</scope>
    <source>
        <strain evidence="5">KasaAsao</strain>
    </source>
</reference>
<dbReference type="SMART" id="SM00248">
    <property type="entry name" value="ANK"/>
    <property type="match status" value="4"/>
</dbReference>
<dbReference type="GO" id="GO:0004842">
    <property type="term" value="F:ubiquitin-protein transferase activity"/>
    <property type="evidence" value="ECO:0007669"/>
    <property type="project" value="TreeGrafter"/>
</dbReference>
<organism evidence="5 6">
    <name type="scientific">Biomphalaria pfeifferi</name>
    <name type="common">Bloodfluke planorb</name>
    <name type="synonym">Freshwater snail</name>
    <dbReference type="NCBI Taxonomy" id="112525"/>
    <lineage>
        <taxon>Eukaryota</taxon>
        <taxon>Metazoa</taxon>
        <taxon>Spiralia</taxon>
        <taxon>Lophotrochozoa</taxon>
        <taxon>Mollusca</taxon>
        <taxon>Gastropoda</taxon>
        <taxon>Heterobranchia</taxon>
        <taxon>Euthyneura</taxon>
        <taxon>Panpulmonata</taxon>
        <taxon>Hygrophila</taxon>
        <taxon>Lymnaeoidea</taxon>
        <taxon>Planorbidae</taxon>
        <taxon>Biomphalaria</taxon>
    </lineage>
</organism>
<feature type="compositionally biased region" description="Basic and acidic residues" evidence="4">
    <location>
        <begin position="430"/>
        <end position="447"/>
    </location>
</feature>
<feature type="repeat" description="ANK" evidence="3">
    <location>
        <begin position="94"/>
        <end position="127"/>
    </location>
</feature>
<feature type="region of interest" description="Disordered" evidence="4">
    <location>
        <begin position="390"/>
        <end position="471"/>
    </location>
</feature>
<feature type="compositionally biased region" description="Acidic residues" evidence="4">
    <location>
        <begin position="448"/>
        <end position="460"/>
    </location>
</feature>
<feature type="compositionally biased region" description="Acidic residues" evidence="4">
    <location>
        <begin position="643"/>
        <end position="652"/>
    </location>
</feature>
<dbReference type="Gene3D" id="1.25.40.20">
    <property type="entry name" value="Ankyrin repeat-containing domain"/>
    <property type="match status" value="1"/>
</dbReference>
<feature type="region of interest" description="Disordered" evidence="4">
    <location>
        <begin position="1103"/>
        <end position="1122"/>
    </location>
</feature>
<feature type="compositionally biased region" description="Acidic residues" evidence="4">
    <location>
        <begin position="699"/>
        <end position="709"/>
    </location>
</feature>
<dbReference type="SUPFAM" id="SSF48403">
    <property type="entry name" value="Ankyrin repeat"/>
    <property type="match status" value="1"/>
</dbReference>
<dbReference type="InterPro" id="IPR036770">
    <property type="entry name" value="Ankyrin_rpt-contain_sf"/>
</dbReference>
<feature type="compositionally biased region" description="Acidic residues" evidence="4">
    <location>
        <begin position="906"/>
        <end position="938"/>
    </location>
</feature>
<protein>
    <submittedName>
        <fullName evidence="5">Ankyrin repeat-containing protein C6C3.08</fullName>
    </submittedName>
</protein>
<keyword evidence="1" id="KW-0677">Repeat</keyword>
<feature type="repeat" description="ANK" evidence="3">
    <location>
        <begin position="61"/>
        <end position="93"/>
    </location>
</feature>
<evidence type="ECO:0000256" key="3">
    <source>
        <dbReference type="PROSITE-ProRule" id="PRU00023"/>
    </source>
</evidence>
<dbReference type="GO" id="GO:0085020">
    <property type="term" value="P:protein K6-linked ubiquitination"/>
    <property type="evidence" value="ECO:0007669"/>
    <property type="project" value="TreeGrafter"/>
</dbReference>
<feature type="compositionally biased region" description="Polar residues" evidence="4">
    <location>
        <begin position="744"/>
        <end position="762"/>
    </location>
</feature>
<feature type="compositionally biased region" description="Basic and acidic residues" evidence="4">
    <location>
        <begin position="768"/>
        <end position="777"/>
    </location>
</feature>